<evidence type="ECO:0000259" key="1">
    <source>
        <dbReference type="PROSITE" id="PS50835"/>
    </source>
</evidence>
<dbReference type="EMBL" id="CAJPWZ010001629">
    <property type="protein sequence ID" value="CAG2219366.1"/>
    <property type="molecule type" value="Genomic_DNA"/>
</dbReference>
<gene>
    <name evidence="3" type="ORF">MEDL_32947</name>
</gene>
<dbReference type="PANTHER" id="PTHR46791">
    <property type="entry name" value="EXPRESSED PROTEIN"/>
    <property type="match status" value="1"/>
</dbReference>
<dbReference type="SUPFAM" id="SSF48726">
    <property type="entry name" value="Immunoglobulin"/>
    <property type="match status" value="2"/>
</dbReference>
<dbReference type="GO" id="GO:0003676">
    <property type="term" value="F:nucleic acid binding"/>
    <property type="evidence" value="ECO:0007669"/>
    <property type="project" value="InterPro"/>
</dbReference>
<comment type="caution">
    <text evidence="3">The sequence shown here is derived from an EMBL/GenBank/DDBJ whole genome shotgun (WGS) entry which is preliminary data.</text>
</comment>
<dbReference type="InterPro" id="IPR003598">
    <property type="entry name" value="Ig_sub2"/>
</dbReference>
<dbReference type="InterPro" id="IPR001584">
    <property type="entry name" value="Integrase_cat-core"/>
</dbReference>
<dbReference type="AlphaFoldDB" id="A0A8S3SFH9"/>
<name>A0A8S3SFH9_MYTED</name>
<feature type="domain" description="Ig-like" evidence="1">
    <location>
        <begin position="81"/>
        <end position="163"/>
    </location>
</feature>
<protein>
    <submittedName>
        <fullName evidence="3">Uncharacterized protein</fullName>
    </submittedName>
</protein>
<dbReference type="PROSITE" id="PS50835">
    <property type="entry name" value="IG_LIKE"/>
    <property type="match status" value="3"/>
</dbReference>
<feature type="domain" description="Ig-like" evidence="1">
    <location>
        <begin position="168"/>
        <end position="260"/>
    </location>
</feature>
<dbReference type="PROSITE" id="PS50994">
    <property type="entry name" value="INTEGRASE"/>
    <property type="match status" value="1"/>
</dbReference>
<keyword evidence="4" id="KW-1185">Reference proteome</keyword>
<dbReference type="Pfam" id="PF24764">
    <property type="entry name" value="rva_4"/>
    <property type="match status" value="1"/>
</dbReference>
<dbReference type="InterPro" id="IPR013783">
    <property type="entry name" value="Ig-like_fold"/>
</dbReference>
<dbReference type="GO" id="GO:0015074">
    <property type="term" value="P:DNA integration"/>
    <property type="evidence" value="ECO:0007669"/>
    <property type="project" value="InterPro"/>
</dbReference>
<dbReference type="CDD" id="cd00096">
    <property type="entry name" value="Ig"/>
    <property type="match status" value="1"/>
</dbReference>
<dbReference type="SMART" id="SM00409">
    <property type="entry name" value="IG"/>
    <property type="match status" value="2"/>
</dbReference>
<dbReference type="InterPro" id="IPR007110">
    <property type="entry name" value="Ig-like_dom"/>
</dbReference>
<dbReference type="OrthoDB" id="2686689at2759"/>
<reference evidence="3" key="1">
    <citation type="submission" date="2021-03" db="EMBL/GenBank/DDBJ databases">
        <authorList>
            <person name="Bekaert M."/>
        </authorList>
    </citation>
    <scope>NUCLEOTIDE SEQUENCE</scope>
</reference>
<evidence type="ECO:0000313" key="3">
    <source>
        <dbReference type="EMBL" id="CAG2219366.1"/>
    </source>
</evidence>
<evidence type="ECO:0000313" key="4">
    <source>
        <dbReference type="Proteomes" id="UP000683360"/>
    </source>
</evidence>
<dbReference type="SUPFAM" id="SSF53098">
    <property type="entry name" value="Ribonuclease H-like"/>
    <property type="match status" value="1"/>
</dbReference>
<feature type="domain" description="Integrase catalytic" evidence="2">
    <location>
        <begin position="617"/>
        <end position="796"/>
    </location>
</feature>
<dbReference type="InterPro" id="IPR012337">
    <property type="entry name" value="RNaseH-like_sf"/>
</dbReference>
<dbReference type="Proteomes" id="UP000683360">
    <property type="component" value="Unassembled WGS sequence"/>
</dbReference>
<dbReference type="InterPro" id="IPR036179">
    <property type="entry name" value="Ig-like_dom_sf"/>
</dbReference>
<evidence type="ECO:0000259" key="2">
    <source>
        <dbReference type="PROSITE" id="PS50994"/>
    </source>
</evidence>
<dbReference type="PANTHER" id="PTHR46791:SF5">
    <property type="entry name" value="CLR5 DOMAIN-CONTAINING PROTEIN-RELATED"/>
    <property type="match status" value="1"/>
</dbReference>
<dbReference type="Pfam" id="PF13927">
    <property type="entry name" value="Ig_3"/>
    <property type="match status" value="1"/>
</dbReference>
<proteinExistence type="predicted"/>
<dbReference type="InterPro" id="IPR003599">
    <property type="entry name" value="Ig_sub"/>
</dbReference>
<accession>A0A8S3SFH9</accession>
<dbReference type="InterPro" id="IPR058913">
    <property type="entry name" value="Integrase_dom_put"/>
</dbReference>
<sequence length="872" mass="99573">MIIGIENETLTLHCNLSSGVPMEDMIWSHRDHKIKKGGPGSLELMIKLKPSDSGIYACRANSSVLETPLVRTIDLMVLYRPRVSINVEGSSNIIEGDTIVLYCNTDSNPKEVNISWFRRETHGFELETGKTLQLNVITRRDSGTYVCIAVNTIGKGLSETSLTVMYAPDVTIQYQNVTQERVVRKLQCNPSGYPLLYTFFDWEHRSDYGDHIRFMSGSKNGVLQFLPSKYPYQDNGFYTCIVSNGIPHKNGMTRQSGSVYMNVKSMPVFTADNKPVFYGILNASIAITVNVFSRPKYSELLIQNHNGKRVPADVTNVKILEEHTYINDIIYNSKVKVKGYKITMKIASLTPDQIQKYTFTIKNEFGERQYNISNGNHINSGSILNTSKQPSYFFCSTMNEEHEEGIIQEMKLLMASKIITLKNCIESKRTYSLKRDVEVALGMISTLSTLINIDDVLAEVSCAVDLIQKSESISSNNQCLSNLAANCTFNELKGRPSFDISEDILEYFVEEDFKIADIANMLCVSVSTVKRRLRDYNIKLSERYSAILDDELHELVKNIQTEFPEAGYQTIRSILSSKGHKIQRQRVRNAVKAVDPDGVAFRRLFLSVHRIQRRTYNVRAPRSLWHIDGNHKLIRWRFVIHGGIDGYSRIPVFLAVNTDNKAVTVFKAFEKAVETWGLPERVRSDKGGENVKVAEYMLMVRGNSSFIAGRSVHNQRIERLWREIWSGCVSFYYQLFYHMEEHAILDVTNEDHLKVLHIIFKPRIQDHLDSFAQALMRRPLRSEGSQTPMQLWIKGQTLDPYWESQNEANLELETYGIDYDGPVGHEFDSVDIPLNNIPLPEECMRLIEENTDKDPNSCINLFVNVINLLINL</sequence>
<dbReference type="SMART" id="SM00408">
    <property type="entry name" value="IGc2"/>
    <property type="match status" value="2"/>
</dbReference>
<dbReference type="InterPro" id="IPR036397">
    <property type="entry name" value="RNaseH_sf"/>
</dbReference>
<feature type="domain" description="Ig-like" evidence="1">
    <location>
        <begin position="1"/>
        <end position="74"/>
    </location>
</feature>
<dbReference type="Gene3D" id="3.30.420.10">
    <property type="entry name" value="Ribonuclease H-like superfamily/Ribonuclease H"/>
    <property type="match status" value="1"/>
</dbReference>
<organism evidence="3 4">
    <name type="scientific">Mytilus edulis</name>
    <name type="common">Blue mussel</name>
    <dbReference type="NCBI Taxonomy" id="6550"/>
    <lineage>
        <taxon>Eukaryota</taxon>
        <taxon>Metazoa</taxon>
        <taxon>Spiralia</taxon>
        <taxon>Lophotrochozoa</taxon>
        <taxon>Mollusca</taxon>
        <taxon>Bivalvia</taxon>
        <taxon>Autobranchia</taxon>
        <taxon>Pteriomorphia</taxon>
        <taxon>Mytilida</taxon>
        <taxon>Mytiloidea</taxon>
        <taxon>Mytilidae</taxon>
        <taxon>Mytilinae</taxon>
        <taxon>Mytilus</taxon>
    </lineage>
</organism>
<dbReference type="Gene3D" id="2.60.40.10">
    <property type="entry name" value="Immunoglobulins"/>
    <property type="match status" value="2"/>
</dbReference>